<dbReference type="PANTHER" id="PTHR11070">
    <property type="entry name" value="UVRD / RECB / PCRA DNA HELICASE FAMILY MEMBER"/>
    <property type="match status" value="1"/>
</dbReference>
<reference evidence="9 10" key="1">
    <citation type="submission" date="2023-07" db="EMBL/GenBank/DDBJ databases">
        <title>Sorghum-associated microbial communities from plants grown in Nebraska, USA.</title>
        <authorList>
            <person name="Schachtman D."/>
        </authorList>
    </citation>
    <scope>NUCLEOTIDE SEQUENCE [LARGE SCALE GENOMIC DNA]</scope>
    <source>
        <strain evidence="9 10">3773</strain>
    </source>
</reference>
<evidence type="ECO:0000256" key="6">
    <source>
        <dbReference type="ARBA" id="ARBA00034923"/>
    </source>
</evidence>
<dbReference type="InterPro" id="IPR027417">
    <property type="entry name" value="P-loop_NTPase"/>
</dbReference>
<evidence type="ECO:0000256" key="1">
    <source>
        <dbReference type="ARBA" id="ARBA00022741"/>
    </source>
</evidence>
<accession>A0ABU1TM47</accession>
<evidence type="ECO:0000256" key="7">
    <source>
        <dbReference type="PROSITE-ProRule" id="PRU00560"/>
    </source>
</evidence>
<feature type="domain" description="UvrD-like helicase ATP-binding" evidence="8">
    <location>
        <begin position="20"/>
        <end position="331"/>
    </location>
</feature>
<keyword evidence="2 7" id="KW-0378">Hydrolase</keyword>
<evidence type="ECO:0000256" key="4">
    <source>
        <dbReference type="ARBA" id="ARBA00022840"/>
    </source>
</evidence>
<keyword evidence="3 7" id="KW-0347">Helicase</keyword>
<dbReference type="EMBL" id="JAVDVI010000003">
    <property type="protein sequence ID" value="MDR6966941.1"/>
    <property type="molecule type" value="Genomic_DNA"/>
</dbReference>
<feature type="binding site" evidence="7">
    <location>
        <begin position="41"/>
        <end position="48"/>
    </location>
    <ligand>
        <name>ATP</name>
        <dbReference type="ChEBI" id="CHEBI:30616"/>
    </ligand>
</feature>
<protein>
    <recommendedName>
        <fullName evidence="6">DNA 3'-5' helicase II</fullName>
    </recommendedName>
</protein>
<evidence type="ECO:0000313" key="10">
    <source>
        <dbReference type="Proteomes" id="UP001255185"/>
    </source>
</evidence>
<keyword evidence="5" id="KW-0238">DNA-binding</keyword>
<comment type="caution">
    <text evidence="9">The sequence shown here is derived from an EMBL/GenBank/DDBJ whole genome shotgun (WGS) entry which is preliminary data.</text>
</comment>
<gene>
    <name evidence="9" type="ORF">J2X31_000941</name>
</gene>
<keyword evidence="4 7" id="KW-0067">ATP-binding</keyword>
<dbReference type="Gene3D" id="1.10.10.160">
    <property type="match status" value="1"/>
</dbReference>
<dbReference type="RefSeq" id="WP_310024842.1">
    <property type="nucleotide sequence ID" value="NZ_JAVDVI010000003.1"/>
</dbReference>
<dbReference type="SUPFAM" id="SSF52540">
    <property type="entry name" value="P-loop containing nucleoside triphosphate hydrolases"/>
    <property type="match status" value="1"/>
</dbReference>
<organism evidence="9 10">
    <name type="scientific">Flavobacterium arsenatis</name>
    <dbReference type="NCBI Taxonomy" id="1484332"/>
    <lineage>
        <taxon>Bacteria</taxon>
        <taxon>Pseudomonadati</taxon>
        <taxon>Bacteroidota</taxon>
        <taxon>Flavobacteriia</taxon>
        <taxon>Flavobacteriales</taxon>
        <taxon>Flavobacteriaceae</taxon>
        <taxon>Flavobacterium</taxon>
    </lineage>
</organism>
<evidence type="ECO:0000259" key="8">
    <source>
        <dbReference type="PROSITE" id="PS51198"/>
    </source>
</evidence>
<dbReference type="PROSITE" id="PS51198">
    <property type="entry name" value="UVRD_HELICASE_ATP_BIND"/>
    <property type="match status" value="1"/>
</dbReference>
<evidence type="ECO:0000256" key="5">
    <source>
        <dbReference type="ARBA" id="ARBA00023125"/>
    </source>
</evidence>
<dbReference type="InterPro" id="IPR000212">
    <property type="entry name" value="DNA_helicase_UvrD/REP"/>
</dbReference>
<evidence type="ECO:0000313" key="9">
    <source>
        <dbReference type="EMBL" id="MDR6966941.1"/>
    </source>
</evidence>
<dbReference type="Proteomes" id="UP001255185">
    <property type="component" value="Unassembled WGS sequence"/>
</dbReference>
<evidence type="ECO:0000256" key="3">
    <source>
        <dbReference type="ARBA" id="ARBA00022806"/>
    </source>
</evidence>
<name>A0ABU1TM47_9FLAO</name>
<dbReference type="PANTHER" id="PTHR11070:SF2">
    <property type="entry name" value="ATP-DEPENDENT DNA HELICASE SRS2"/>
    <property type="match status" value="1"/>
</dbReference>
<sequence length="677" mass="79578">MKIEIDDKHIKEAESIFIGGKPFDEERINFIKKLDTCDLLAVPGSGKTTALIAKLYCLSQKLPFIDGSGILVLAHTNHAVDEIEKKLKKHCPHLFEYPNFVGTIQNFTNKYLANQSCFDKYGSYISKNDNDLIYESILSQVKSKYKLNYFLQSKTREDETLIDVIKDISYGEDNFFSPKFGKYKTLSFTSDSGKALKEIYENLKKRGIIFFYDSYELANEQLNNFPKTKSILQKRFKYVFIDEMQDLEEFQIKIIDDVFFSESTETVIQRIGDINQSIYSSGKKIKVECDWKPRKIEYLNSSYRLTEEIASLVNGFTLDPQKDENQNPRFVVKGLNKLEKNIKPHLILFNKDTTGEQLQQKFEDLITANNLLECEENIKNGFKIIGWSTVWDKDEQKQSKDGINKIRLKDLFTGYSKESKAKKEDFDCLKKHIQLFDQEKHTLEAVRKSILNSFIRILRFEDIYFDLETKKHFRKSTLIVFIKNQGEEVYNNFKANLFDWCFYLVTKNDYENIYKKVKEYISNIFIKWNWYNEENYIPKFINKSTDFINSVNYQFIEINKNETIEKKEMKSEINIEVSSVHSVKGQTHCATMYIESAYKTPVYETNKLNKQTKTNPLFFQNHDCNKPTGKEAIKMMYVGFSRPTHLLCFAVLEDNIDAKELLKFENDNRWNVDKNLT</sequence>
<dbReference type="Pfam" id="PF00580">
    <property type="entry name" value="UvrD-helicase"/>
    <property type="match status" value="1"/>
</dbReference>
<evidence type="ECO:0000256" key="2">
    <source>
        <dbReference type="ARBA" id="ARBA00022801"/>
    </source>
</evidence>
<dbReference type="InterPro" id="IPR013986">
    <property type="entry name" value="DExx_box_DNA_helicase_dom_sf"/>
</dbReference>
<keyword evidence="10" id="KW-1185">Reference proteome</keyword>
<keyword evidence="1 7" id="KW-0547">Nucleotide-binding</keyword>
<dbReference type="Gene3D" id="3.40.50.300">
    <property type="entry name" value="P-loop containing nucleotide triphosphate hydrolases"/>
    <property type="match status" value="1"/>
</dbReference>
<dbReference type="InterPro" id="IPR014016">
    <property type="entry name" value="UvrD-like_ATP-bd"/>
</dbReference>
<proteinExistence type="predicted"/>